<dbReference type="CDD" id="cd03801">
    <property type="entry name" value="GT4_PimA-like"/>
    <property type="match status" value="1"/>
</dbReference>
<dbReference type="Gene3D" id="3.40.50.2000">
    <property type="entry name" value="Glycogen Phosphorylase B"/>
    <property type="match status" value="1"/>
</dbReference>
<protein>
    <recommendedName>
        <fullName evidence="1">Glycosyl transferase family 1 domain-containing protein</fullName>
    </recommendedName>
</protein>
<organism evidence="2">
    <name type="scientific">Methylobacterium bullatum</name>
    <dbReference type="NCBI Taxonomy" id="570505"/>
    <lineage>
        <taxon>Bacteria</taxon>
        <taxon>Pseudomonadati</taxon>
        <taxon>Pseudomonadota</taxon>
        <taxon>Alphaproteobacteria</taxon>
        <taxon>Hyphomicrobiales</taxon>
        <taxon>Methylobacteriaceae</taxon>
        <taxon>Methylobacterium</taxon>
    </lineage>
</organism>
<dbReference type="PANTHER" id="PTHR12526">
    <property type="entry name" value="GLYCOSYLTRANSFERASE"/>
    <property type="match status" value="1"/>
</dbReference>
<feature type="domain" description="Glycosyl transferase family 1" evidence="1">
    <location>
        <begin position="407"/>
        <end position="550"/>
    </location>
</feature>
<dbReference type="EMBL" id="LR743504">
    <property type="protein sequence ID" value="CAA2106670.1"/>
    <property type="molecule type" value="Genomic_DNA"/>
</dbReference>
<gene>
    <name evidence="2" type="ORF">MBUL_03787</name>
</gene>
<proteinExistence type="predicted"/>
<name>A0A679J090_9HYPH</name>
<reference evidence="2" key="1">
    <citation type="submission" date="2019-12" db="EMBL/GenBank/DDBJ databases">
        <authorList>
            <person name="Cremers G."/>
        </authorList>
    </citation>
    <scope>NUCLEOTIDE SEQUENCE</scope>
    <source>
        <strain evidence="2">Mbul1</strain>
    </source>
</reference>
<accession>A0A679J090</accession>
<evidence type="ECO:0000259" key="1">
    <source>
        <dbReference type="Pfam" id="PF00534"/>
    </source>
</evidence>
<sequence>MSDDESASEAELLYRVRLAAAITDLFEARRILTRSRLGYPQEYLKSTYFHTAVSEDAAKPDLNVVVHRSRLKQSIISICGNSPYVLRGLIGTARRVRGAVTAAKLIAEYPRSKRRLEIKIQIRDVLAIEFPELLALIRARRALYRVMRVRNVLPSPASTAPYNLQHFKARETATLYLYDLLNDASMSEEFHRMLDRMLDHAASYGRFEACLALNFYAGGGAENAGLNYLHHYSIRSGGSVLLVLTDFGHRKALPSLPKNVFLLDIGKFRGVHISQQRQCILFNTLIALRPSLFHIVNSEVAWALLHRMPVRFVSNMKVISSNFALQFADPRRTNVVGYAAANLPNCITKLDAVVTDNRCFATQGIKTLGLGSYQDKMHVVYNACNLDKSVSYQDAEFLLLARIKDLHQSSRIKVVWAGRLDEEKRIDILLDAARFCQGFCDFHVYGSPVVSSEMPEFEALQKQGNVILEGPFSSPLEWEKNDIKHVFFFTSRWEGMPNVLIEAAYLGMPICAMNVGGVSELIEENTGWLIEEECAAEDLATILNGMLANLQEVERRTRALIRLVRFQHSRDAYATQMDNLLKNLAFFS</sequence>
<dbReference type="Pfam" id="PF00534">
    <property type="entry name" value="Glycos_transf_1"/>
    <property type="match status" value="1"/>
</dbReference>
<evidence type="ECO:0000313" key="2">
    <source>
        <dbReference type="EMBL" id="CAA2106670.1"/>
    </source>
</evidence>
<dbReference type="SUPFAM" id="SSF53756">
    <property type="entry name" value="UDP-Glycosyltransferase/glycogen phosphorylase"/>
    <property type="match status" value="1"/>
</dbReference>
<dbReference type="PANTHER" id="PTHR12526:SF630">
    <property type="entry name" value="GLYCOSYLTRANSFERASE"/>
    <property type="match status" value="1"/>
</dbReference>
<dbReference type="InterPro" id="IPR001296">
    <property type="entry name" value="Glyco_trans_1"/>
</dbReference>
<dbReference type="AlphaFoldDB" id="A0A679J090"/>